<dbReference type="PANTHER" id="PTHR33169">
    <property type="entry name" value="PADR-FAMILY TRANSCRIPTIONAL REGULATOR"/>
    <property type="match status" value="1"/>
</dbReference>
<evidence type="ECO:0000313" key="2">
    <source>
        <dbReference type="EMBL" id="QFG01847.1"/>
    </source>
</evidence>
<dbReference type="Pfam" id="PF03551">
    <property type="entry name" value="PadR"/>
    <property type="match status" value="1"/>
</dbReference>
<dbReference type="InterPro" id="IPR005149">
    <property type="entry name" value="Tscrpt_reg_PadR_N"/>
</dbReference>
<accession>A0ABX6BY37</accession>
<reference evidence="2 3" key="1">
    <citation type="submission" date="2019-10" db="EMBL/GenBank/DDBJ databases">
        <title>Thermopilla bonchosmolovskayae gen. nov., sp. nov., a moderately thermophilic Chloroflexi bacterium from a Chukotka hot spring (Arctic, Russia), representing a novel classis Thermopillaia, which include previously uncultivated lineage OLB14.</title>
        <authorList>
            <person name="Kochetkova T.V."/>
            <person name="Zayulina K.S."/>
            <person name="Zhigarkov V.S."/>
            <person name="Minaev N.V."/>
            <person name="Novikov A."/>
            <person name="Toshchakov S.V."/>
            <person name="Elcheninov A.G."/>
            <person name="Kublanov I.V."/>
        </authorList>
    </citation>
    <scope>NUCLEOTIDE SEQUENCE [LARGE SCALE GENOMIC DNA]</scope>
    <source>
        <strain evidence="2 3">3753O</strain>
    </source>
</reference>
<feature type="domain" description="Transcription regulator PadR N-terminal" evidence="1">
    <location>
        <begin position="18"/>
        <end position="92"/>
    </location>
</feature>
<proteinExistence type="predicted"/>
<dbReference type="SUPFAM" id="SSF46785">
    <property type="entry name" value="Winged helix' DNA-binding domain"/>
    <property type="match status" value="1"/>
</dbReference>
<sequence>MPVQSCPDSRLSPGEAAVLAALLLGPRHGYELANLFAELGITEVLPMEQPTLYGYLRSLEAAGHVAWREERTGSRPPRKVYSTTERGREAAEAWLAQPVERLRQVRQEFLVKLALLDALGRASQRRALIAAQVDACRAYLERVNGERPASPVAKLSRSSRASAAAAAITWLESLLARPGVEP</sequence>
<organism evidence="2 3">
    <name type="scientific">Tepidiforma bonchosmolovskayae</name>
    <dbReference type="NCBI Taxonomy" id="2601677"/>
    <lineage>
        <taxon>Bacteria</taxon>
        <taxon>Bacillati</taxon>
        <taxon>Chloroflexota</taxon>
        <taxon>Tepidiformia</taxon>
        <taxon>Tepidiformales</taxon>
        <taxon>Tepidiformaceae</taxon>
        <taxon>Tepidiforma</taxon>
    </lineage>
</organism>
<dbReference type="PANTHER" id="PTHR33169:SF27">
    <property type="entry name" value="TRANSCRIPTIONAL REGULATOR PADR FAMILY PROTEIN"/>
    <property type="match status" value="1"/>
</dbReference>
<protein>
    <submittedName>
        <fullName evidence="2">PadR family transcriptional regulator</fullName>
    </submittedName>
</protein>
<dbReference type="InterPro" id="IPR036390">
    <property type="entry name" value="WH_DNA-bd_sf"/>
</dbReference>
<dbReference type="EMBL" id="CP042829">
    <property type="protein sequence ID" value="QFG01847.1"/>
    <property type="molecule type" value="Genomic_DNA"/>
</dbReference>
<name>A0ABX6BY37_9CHLR</name>
<dbReference type="InterPro" id="IPR036388">
    <property type="entry name" value="WH-like_DNA-bd_sf"/>
</dbReference>
<gene>
    <name evidence="2" type="ORF">Tbon_00470</name>
</gene>
<dbReference type="Proteomes" id="UP000326331">
    <property type="component" value="Chromosome"/>
</dbReference>
<keyword evidence="3" id="KW-1185">Reference proteome</keyword>
<evidence type="ECO:0000313" key="3">
    <source>
        <dbReference type="Proteomes" id="UP000326331"/>
    </source>
</evidence>
<dbReference type="InterPro" id="IPR052509">
    <property type="entry name" value="Metal_resp_DNA-bind_regulator"/>
</dbReference>
<dbReference type="Gene3D" id="1.10.10.10">
    <property type="entry name" value="Winged helix-like DNA-binding domain superfamily/Winged helix DNA-binding domain"/>
    <property type="match status" value="1"/>
</dbReference>
<evidence type="ECO:0000259" key="1">
    <source>
        <dbReference type="Pfam" id="PF03551"/>
    </source>
</evidence>